<organism evidence="1 2">
    <name type="scientific">Hyalomma asiaticum</name>
    <name type="common">Tick</name>
    <dbReference type="NCBI Taxonomy" id="266040"/>
    <lineage>
        <taxon>Eukaryota</taxon>
        <taxon>Metazoa</taxon>
        <taxon>Ecdysozoa</taxon>
        <taxon>Arthropoda</taxon>
        <taxon>Chelicerata</taxon>
        <taxon>Arachnida</taxon>
        <taxon>Acari</taxon>
        <taxon>Parasitiformes</taxon>
        <taxon>Ixodida</taxon>
        <taxon>Ixodoidea</taxon>
        <taxon>Ixodidae</taxon>
        <taxon>Hyalomminae</taxon>
        <taxon>Hyalomma</taxon>
    </lineage>
</organism>
<reference evidence="1" key="1">
    <citation type="submission" date="2020-05" db="EMBL/GenBank/DDBJ databases">
        <title>Large-scale comparative analyses of tick genomes elucidate their genetic diversity and vector capacities.</title>
        <authorList>
            <person name="Jia N."/>
            <person name="Wang J."/>
            <person name="Shi W."/>
            <person name="Du L."/>
            <person name="Sun Y."/>
            <person name="Zhan W."/>
            <person name="Jiang J."/>
            <person name="Wang Q."/>
            <person name="Zhang B."/>
            <person name="Ji P."/>
            <person name="Sakyi L.B."/>
            <person name="Cui X."/>
            <person name="Yuan T."/>
            <person name="Jiang B."/>
            <person name="Yang W."/>
            <person name="Lam T.T.-Y."/>
            <person name="Chang Q."/>
            <person name="Ding S."/>
            <person name="Wang X."/>
            <person name="Zhu J."/>
            <person name="Ruan X."/>
            <person name="Zhao L."/>
            <person name="Wei J."/>
            <person name="Que T."/>
            <person name="Du C."/>
            <person name="Cheng J."/>
            <person name="Dai P."/>
            <person name="Han X."/>
            <person name="Huang E."/>
            <person name="Gao Y."/>
            <person name="Liu J."/>
            <person name="Shao H."/>
            <person name="Ye R."/>
            <person name="Li L."/>
            <person name="Wei W."/>
            <person name="Wang X."/>
            <person name="Wang C."/>
            <person name="Yang T."/>
            <person name="Huo Q."/>
            <person name="Li W."/>
            <person name="Guo W."/>
            <person name="Chen H."/>
            <person name="Zhou L."/>
            <person name="Ni X."/>
            <person name="Tian J."/>
            <person name="Zhou Y."/>
            <person name="Sheng Y."/>
            <person name="Liu T."/>
            <person name="Pan Y."/>
            <person name="Xia L."/>
            <person name="Li J."/>
            <person name="Zhao F."/>
            <person name="Cao W."/>
        </authorList>
    </citation>
    <scope>NUCLEOTIDE SEQUENCE</scope>
    <source>
        <strain evidence="1">Hyas-2018</strain>
    </source>
</reference>
<evidence type="ECO:0000313" key="2">
    <source>
        <dbReference type="Proteomes" id="UP000821845"/>
    </source>
</evidence>
<dbReference type="Proteomes" id="UP000821845">
    <property type="component" value="Chromosome 8"/>
</dbReference>
<accession>A0ACB7RSQ5</accession>
<protein>
    <submittedName>
        <fullName evidence="1">Uncharacterized protein</fullName>
    </submittedName>
</protein>
<dbReference type="EMBL" id="CM023488">
    <property type="protein sequence ID" value="KAH6924438.1"/>
    <property type="molecule type" value="Genomic_DNA"/>
</dbReference>
<keyword evidence="2" id="KW-1185">Reference proteome</keyword>
<evidence type="ECO:0000313" key="1">
    <source>
        <dbReference type="EMBL" id="KAH6924438.1"/>
    </source>
</evidence>
<proteinExistence type="predicted"/>
<comment type="caution">
    <text evidence="1">The sequence shown here is derived from an EMBL/GenBank/DDBJ whole genome shotgun (WGS) entry which is preliminary data.</text>
</comment>
<sequence>MPVYGYAFYNTTRLGVGLKVWIEDFIPHPKFDEISLSNDVALVRVEIPLKFDDYVRPICLPTRKMNLAGKRAVVSGWGLTSESK</sequence>
<gene>
    <name evidence="1" type="ORF">HPB50_017495</name>
</gene>
<name>A0ACB7RSQ5_HYAAI</name>